<dbReference type="Gene3D" id="2.40.50.100">
    <property type="match status" value="2"/>
</dbReference>
<dbReference type="GO" id="GO:0015689">
    <property type="term" value="P:molybdate ion transport"/>
    <property type="evidence" value="ECO:0007669"/>
    <property type="project" value="UniProtKB-UniRule"/>
</dbReference>
<evidence type="ECO:0000313" key="9">
    <source>
        <dbReference type="Proteomes" id="UP000217076"/>
    </source>
</evidence>
<feature type="region of interest" description="Required for dimer formation and molybdate binding" evidence="6">
    <location>
        <begin position="142"/>
        <end position="150"/>
    </location>
</feature>
<dbReference type="InterPro" id="IPR008995">
    <property type="entry name" value="Mo/tungstate-bd_C_term_dom"/>
</dbReference>
<dbReference type="EMBL" id="FNCV01000008">
    <property type="protein sequence ID" value="SDH61384.1"/>
    <property type="molecule type" value="Genomic_DNA"/>
</dbReference>
<organism evidence="8 9">
    <name type="scientific">Roseospirillum parvum</name>
    <dbReference type="NCBI Taxonomy" id="83401"/>
    <lineage>
        <taxon>Bacteria</taxon>
        <taxon>Pseudomonadati</taxon>
        <taxon>Pseudomonadota</taxon>
        <taxon>Alphaproteobacteria</taxon>
        <taxon>Rhodospirillales</taxon>
        <taxon>Rhodospirillaceae</taxon>
        <taxon>Roseospirillum</taxon>
    </lineage>
</organism>
<evidence type="ECO:0000256" key="6">
    <source>
        <dbReference type="PIRSR" id="PIRSR005763-1"/>
    </source>
</evidence>
<evidence type="ECO:0000313" key="8">
    <source>
        <dbReference type="EMBL" id="SDH61384.1"/>
    </source>
</evidence>
<dbReference type="Pfam" id="PF03459">
    <property type="entry name" value="TOBE"/>
    <property type="match status" value="2"/>
</dbReference>
<dbReference type="InterPro" id="IPR000847">
    <property type="entry name" value="LysR_HTH_N"/>
</dbReference>
<dbReference type="InterPro" id="IPR051815">
    <property type="entry name" value="Molybdate_resp_trans_reg"/>
</dbReference>
<keyword evidence="9" id="KW-1185">Reference proteome</keyword>
<keyword evidence="3 5" id="KW-0500">Molybdenum</keyword>
<dbReference type="GO" id="GO:0030151">
    <property type="term" value="F:molybdenum ion binding"/>
    <property type="evidence" value="ECO:0007669"/>
    <property type="project" value="UniProtKB-UniRule"/>
</dbReference>
<evidence type="ECO:0000256" key="5">
    <source>
        <dbReference type="PIRNR" id="PIRNR005763"/>
    </source>
</evidence>
<dbReference type="PROSITE" id="PS51866">
    <property type="entry name" value="MOP"/>
    <property type="match status" value="2"/>
</dbReference>
<dbReference type="InterPro" id="IPR005116">
    <property type="entry name" value="Transp-assoc_OB_typ1"/>
</dbReference>
<dbReference type="NCBIfam" id="TIGR00638">
    <property type="entry name" value="Mop"/>
    <property type="match status" value="2"/>
</dbReference>
<dbReference type="PANTHER" id="PTHR30432">
    <property type="entry name" value="TRANSCRIPTIONAL REGULATOR MODE"/>
    <property type="match status" value="1"/>
</dbReference>
<dbReference type="OrthoDB" id="9800709at2"/>
<dbReference type="Gene3D" id="1.10.10.10">
    <property type="entry name" value="Winged helix-like DNA-binding domain superfamily/Winged helix DNA-binding domain"/>
    <property type="match status" value="1"/>
</dbReference>
<evidence type="ECO:0000256" key="4">
    <source>
        <dbReference type="ARBA" id="ARBA00022737"/>
    </source>
</evidence>
<keyword evidence="2 5" id="KW-0813">Transport</keyword>
<sequence length="279" mass="28521">MSPPTLSAVFSHAEPRPMQVGESRIRLLEAIRDHGSIAAAGRAMGLSYKGAWEAATALNNLFARPLVVARPGGRHGGGAELTAQGLAVITAFRRLEGALAVLAGDLDRALGGSPDTPETGPLLSDNPTAGALDLMRRLSMQTTARNALRGTIAHLIPGTVNTEVVIDLGDARLTAVVTNGSVRSLGLDGGGEVTALIKASFVMLAVGEGALATSADNHLPGTVTARHDGPVNSEISLDIGGGKTLVAIVTRDSAERLELAPGIAASALIEAHHIILALD</sequence>
<dbReference type="InterPro" id="IPR004606">
    <property type="entry name" value="Mop_domain"/>
</dbReference>
<evidence type="ECO:0000256" key="1">
    <source>
        <dbReference type="ARBA" id="ARBA00008110"/>
    </source>
</evidence>
<dbReference type="PIRSF" id="PIRSF005763">
    <property type="entry name" value="Txn_reg_ModE"/>
    <property type="match status" value="1"/>
</dbReference>
<evidence type="ECO:0000259" key="7">
    <source>
        <dbReference type="PROSITE" id="PS51866"/>
    </source>
</evidence>
<proteinExistence type="inferred from homology"/>
<dbReference type="InterPro" id="IPR036390">
    <property type="entry name" value="WH_DNA-bd_sf"/>
</dbReference>
<accession>A0A1G8DUK2</accession>
<protein>
    <submittedName>
        <fullName evidence="8">Molybdate transport system regulatory protein</fullName>
    </submittedName>
</protein>
<feature type="domain" description="Mop" evidence="7">
    <location>
        <begin position="141"/>
        <end position="206"/>
    </location>
</feature>
<dbReference type="STRING" id="83401.SAMN05421742_108125"/>
<evidence type="ECO:0000256" key="2">
    <source>
        <dbReference type="ARBA" id="ARBA00022448"/>
    </source>
</evidence>
<dbReference type="InterPro" id="IPR036388">
    <property type="entry name" value="WH-like_DNA-bd_sf"/>
</dbReference>
<evidence type="ECO:0000256" key="3">
    <source>
        <dbReference type="ARBA" id="ARBA00022505"/>
    </source>
</evidence>
<keyword evidence="4" id="KW-0677">Repeat</keyword>
<feature type="domain" description="Mop" evidence="7">
    <location>
        <begin position="212"/>
        <end position="278"/>
    </location>
</feature>
<dbReference type="AlphaFoldDB" id="A0A1G8DUK2"/>
<dbReference type="GO" id="GO:0003700">
    <property type="term" value="F:DNA-binding transcription factor activity"/>
    <property type="evidence" value="ECO:0007669"/>
    <property type="project" value="InterPro"/>
</dbReference>
<reference evidence="9" key="1">
    <citation type="submission" date="2016-10" db="EMBL/GenBank/DDBJ databases">
        <authorList>
            <person name="Varghese N."/>
            <person name="Submissions S."/>
        </authorList>
    </citation>
    <scope>NUCLEOTIDE SEQUENCE [LARGE SCALE GENOMIC DNA]</scope>
    <source>
        <strain evidence="9">930I</strain>
    </source>
</reference>
<dbReference type="RefSeq" id="WP_092620680.1">
    <property type="nucleotide sequence ID" value="NZ_FNCV01000008.1"/>
</dbReference>
<dbReference type="SUPFAM" id="SSF46785">
    <property type="entry name" value="Winged helix' DNA-binding domain"/>
    <property type="match status" value="1"/>
</dbReference>
<dbReference type="SUPFAM" id="SSF50331">
    <property type="entry name" value="MOP-like"/>
    <property type="match status" value="2"/>
</dbReference>
<dbReference type="InterPro" id="IPR016462">
    <property type="entry name" value="ModE"/>
</dbReference>
<gene>
    <name evidence="8" type="ORF">SAMN05421742_108125</name>
</gene>
<dbReference type="Proteomes" id="UP000217076">
    <property type="component" value="Unassembled WGS sequence"/>
</dbReference>
<dbReference type="PANTHER" id="PTHR30432:SF1">
    <property type="entry name" value="DNA-BINDING TRANSCRIPTIONAL DUAL REGULATOR MODE"/>
    <property type="match status" value="1"/>
</dbReference>
<comment type="similarity">
    <text evidence="1 5">Belongs to the ModE family.</text>
</comment>
<dbReference type="Pfam" id="PF00126">
    <property type="entry name" value="HTH_1"/>
    <property type="match status" value="1"/>
</dbReference>
<name>A0A1G8DUK2_9PROT</name>